<dbReference type="GO" id="GO:0005829">
    <property type="term" value="C:cytosol"/>
    <property type="evidence" value="ECO:0007669"/>
    <property type="project" value="TreeGrafter"/>
</dbReference>
<dbReference type="OMA" id="CGGLQPY"/>
<dbReference type="PANTHER" id="PTHR43691">
    <property type="entry name" value="URIDINE PHOSPHORYLASE"/>
    <property type="match status" value="1"/>
</dbReference>
<dbReference type="CDD" id="cd00436">
    <property type="entry name" value="UP_TbUP-like"/>
    <property type="match status" value="1"/>
</dbReference>
<dbReference type="Gene3D" id="3.40.50.1580">
    <property type="entry name" value="Nucleoside phosphorylase domain"/>
    <property type="match status" value="1"/>
</dbReference>
<proteinExistence type="evidence at transcript level"/>
<name>A0A060N037_ENTHI</name>
<dbReference type="SUPFAM" id="SSF53167">
    <property type="entry name" value="Purine and uridine phosphorylases"/>
    <property type="match status" value="1"/>
</dbReference>
<sequence>MTKLTEATLPATGKNIYHLAISADDLADNIIVVGDPERVPKAAAVVLDQTKPIFRHDHRGLVTMTGYTPNGVRMSIVTTGMGTGSTEIIINEILALKCIDIETRTVKNTPKKPLNIIRVGTSGAVQETTELGTSIITKYAIGLDNTGMYYDVALTNPFGIELEKIADSEINKAIPEGRRFKGRLHPYVSIPNKCVVDALIEASKKDNLLYKVGITASAAGFFACQGRFVFEENHPTIENLDSVLTHIGVDGIKVENFEMEIAAIAQITQNFTWVRAGCICMAVANRRLNTFAKPEKSSIEPTMKVAADALEILDKLALEQ</sequence>
<dbReference type="HOGENOM" id="CLU_075954_0_0_1"/>
<evidence type="ECO:0000259" key="1">
    <source>
        <dbReference type="Pfam" id="PF01048"/>
    </source>
</evidence>
<evidence type="ECO:0000313" key="2">
    <source>
        <dbReference type="EMBL" id="BAN37834.1"/>
    </source>
</evidence>
<dbReference type="InterPro" id="IPR035994">
    <property type="entry name" value="Nucleoside_phosphorylase_sf"/>
</dbReference>
<dbReference type="PANTHER" id="PTHR43691:SF15">
    <property type="entry name" value="PHOSPHORYLASE, PUTATIVE-RELATED"/>
    <property type="match status" value="1"/>
</dbReference>
<reference evidence="2" key="1">
    <citation type="submission" date="2012-06" db="EMBL/GenBank/DDBJ databases">
        <title>Short 5' UTR of Entamoeba genes.</title>
        <authorList>
            <person name="Hiranuka K."/>
            <person name="Kumagai M."/>
            <person name="Wakaguri H."/>
            <person name="Suzuki Y."/>
            <person name="Sugano S."/>
            <person name="Watanabe J."/>
            <person name="Makioka A."/>
        </authorList>
    </citation>
    <scope>NUCLEOTIDE SEQUENCE</scope>
    <source>
        <strain evidence="2">HM-1:IMSS</strain>
    </source>
</reference>
<dbReference type="InterPro" id="IPR000845">
    <property type="entry name" value="Nucleoside_phosphorylase_d"/>
</dbReference>
<dbReference type="Pfam" id="PF01048">
    <property type="entry name" value="PNP_UDP_1"/>
    <property type="match status" value="1"/>
</dbReference>
<dbReference type="EMBL" id="AK419124">
    <property type="protein sequence ID" value="BAN37834.1"/>
    <property type="molecule type" value="mRNA"/>
</dbReference>
<accession>A0A060N037</accession>
<organism evidence="2">
    <name type="scientific">Entamoeba histolytica</name>
    <dbReference type="NCBI Taxonomy" id="5759"/>
    <lineage>
        <taxon>Eukaryota</taxon>
        <taxon>Amoebozoa</taxon>
        <taxon>Evosea</taxon>
        <taxon>Archamoebae</taxon>
        <taxon>Mastigamoebida</taxon>
        <taxon>Entamoebidae</taxon>
        <taxon>Entamoeba</taxon>
    </lineage>
</organism>
<protein>
    <submittedName>
        <fullName evidence="2">Purine nucleoside phosphorylase, putative</fullName>
    </submittedName>
</protein>
<dbReference type="GO" id="GO:0004850">
    <property type="term" value="F:uridine phosphorylase activity"/>
    <property type="evidence" value="ECO:0007669"/>
    <property type="project" value="TreeGrafter"/>
</dbReference>
<feature type="domain" description="Nucleoside phosphorylase" evidence="1">
    <location>
        <begin position="30"/>
        <end position="310"/>
    </location>
</feature>
<dbReference type="AlphaFoldDB" id="A0A060N037"/>
<dbReference type="GO" id="GO:0006218">
    <property type="term" value="P:uridine catabolic process"/>
    <property type="evidence" value="ECO:0007669"/>
    <property type="project" value="TreeGrafter"/>
</dbReference>